<dbReference type="VEuPathDB" id="PiroplasmaDB:BEWA_046850"/>
<dbReference type="GeneID" id="15804124"/>
<dbReference type="Proteomes" id="UP000031512">
    <property type="component" value="Unassembled WGS sequence"/>
</dbReference>
<evidence type="ECO:0000313" key="3">
    <source>
        <dbReference type="Proteomes" id="UP000031512"/>
    </source>
</evidence>
<organism evidence="2 3">
    <name type="scientific">Theileria equi strain WA</name>
    <dbReference type="NCBI Taxonomy" id="1537102"/>
    <lineage>
        <taxon>Eukaryota</taxon>
        <taxon>Sar</taxon>
        <taxon>Alveolata</taxon>
        <taxon>Apicomplexa</taxon>
        <taxon>Aconoidasida</taxon>
        <taxon>Piroplasmida</taxon>
        <taxon>Theileriidae</taxon>
        <taxon>Theileria</taxon>
    </lineage>
</organism>
<sequence length="796" mass="89035">MTRTHTCIRGRYVDVNISKTGDNGSYQDGCGNSINFTKVDGHPSSGYKKYIHTFGRSYYIGGINYNGEKQLGIPVSLKSYYNKDVTVYYLGYDECNLVPLVVGITKSGNSYEYYKKVTYFVTSNQWTREKTITRDRQLSSKLPEIGRSLTTAIILKIDQTTKSIYYANGTSSPPPANLTTQIQVTESSVHDCYKKYKHTPKEASVMRLLSTKHGGKKIPFEDLSIYTTPYTTAHVYFWEGDSRHRNPLLLGLEQTSGIFSYYILSGGGTDKKWKYESDIDAGNLKDKLDKLNCEKNQAHIIDISRNSSPNKYTCLTKECGASITFANYGANDYSYYLHVLDTSIRRFKDGEKEQTGINSSETSSQVYVYHCPKGRYGIPLLIYFPGSSHWFERTSLNSTKWTEVSPDKPSGYNDNPKILELIKTKLPIVTINVGDTNGFSQSASGSGTTYTDPGTMDNPETISLTKNDVLESEKKAEYTSFVHCVQGKPYFVAKGIKHNGDTLQGIPSNFILKTVTAYYSGKGPELKVDDLSLDDLLLVGFEKKNGPNNYMYYGRKSGGPTWTVIPGKTKKLDGKDLTTQLKKLTDELAKTKEKLTKPSDTESETKLLQGNGFSGGAIAGISVASVGGTGVVGLAVWKGPAIVSYMDFRKDVNLPEIRNVPVSPVLHGDRDDREPTEFKRTIISSAITQDDLDFYEELERKQNLAWKRRLEQDLEYSKEVSRAKQADLNPVDAPSEVTRKKKRETSKSSIFSTDPEIKKVPTVVVKGKKKEANESKEEEKKEKQLANLLEGYLSDD</sequence>
<comment type="caution">
    <text evidence="2">The sequence shown here is derived from an EMBL/GenBank/DDBJ whole genome shotgun (WGS) entry which is preliminary data.</text>
</comment>
<evidence type="ECO:0000313" key="2">
    <source>
        <dbReference type="EMBL" id="EKX72221.1"/>
    </source>
</evidence>
<protein>
    <submittedName>
        <fullName evidence="2">Uncharacterized protein</fullName>
    </submittedName>
</protein>
<evidence type="ECO:0000256" key="1">
    <source>
        <dbReference type="SAM" id="MobiDB-lite"/>
    </source>
</evidence>
<feature type="compositionally biased region" description="Basic and acidic residues" evidence="1">
    <location>
        <begin position="770"/>
        <end position="784"/>
    </location>
</feature>
<keyword evidence="3" id="KW-1185">Reference proteome</keyword>
<name>L1L9P4_THEEQ</name>
<dbReference type="KEGG" id="beq:BEWA_046850"/>
<dbReference type="eggNOG" id="ENOG502QWUR">
    <property type="taxonomic scope" value="Eukaryota"/>
</dbReference>
<reference evidence="2 3" key="1">
    <citation type="journal article" date="2012" name="BMC Genomics">
        <title>Comparative genomic analysis and phylogenetic position of Theileria equi.</title>
        <authorList>
            <person name="Kappmeyer L.S."/>
            <person name="Thiagarajan M."/>
            <person name="Herndon D.R."/>
            <person name="Ramsay J.D."/>
            <person name="Caler E."/>
            <person name="Djikeng A."/>
            <person name="Gillespie J.J."/>
            <person name="Lau A.O."/>
            <person name="Roalson E.H."/>
            <person name="Silva J.C."/>
            <person name="Silva M.G."/>
            <person name="Suarez C.E."/>
            <person name="Ueti M.W."/>
            <person name="Nene V.M."/>
            <person name="Mealey R.H."/>
            <person name="Knowles D.P."/>
            <person name="Brayton K.A."/>
        </authorList>
    </citation>
    <scope>NUCLEOTIDE SEQUENCE [LARGE SCALE GENOMIC DNA]</scope>
    <source>
        <strain evidence="2 3">WA</strain>
    </source>
</reference>
<accession>L1L9P4</accession>
<dbReference type="EMBL" id="ACOU01000007">
    <property type="protein sequence ID" value="EKX72221.1"/>
    <property type="molecule type" value="Genomic_DNA"/>
</dbReference>
<dbReference type="RefSeq" id="XP_004831673.1">
    <property type="nucleotide sequence ID" value="XM_004831616.1"/>
</dbReference>
<dbReference type="OrthoDB" id="361981at2759"/>
<proteinExistence type="predicted"/>
<dbReference type="AlphaFoldDB" id="L1L9P4"/>
<feature type="region of interest" description="Disordered" evidence="1">
    <location>
        <begin position="719"/>
        <end position="796"/>
    </location>
</feature>
<gene>
    <name evidence="2" type="ORF">BEWA_046850</name>
</gene>